<feature type="non-terminal residue" evidence="3">
    <location>
        <position position="518"/>
    </location>
</feature>
<evidence type="ECO:0000313" key="4">
    <source>
        <dbReference type="Proteomes" id="UP000429607"/>
    </source>
</evidence>
<gene>
    <name evidence="3" type="ORF">PR001_g29599</name>
</gene>
<reference evidence="3 4" key="1">
    <citation type="submission" date="2018-09" db="EMBL/GenBank/DDBJ databases">
        <title>Genomic investigation of the strawberry pathogen Phytophthora fragariae indicates pathogenicity is determined by transcriptional variation in three key races.</title>
        <authorList>
            <person name="Adams T.M."/>
            <person name="Armitage A.D."/>
            <person name="Sobczyk M.K."/>
            <person name="Bates H.J."/>
            <person name="Dunwell J.M."/>
            <person name="Nellist C.F."/>
            <person name="Harrison R.J."/>
        </authorList>
    </citation>
    <scope>NUCLEOTIDE SEQUENCE [LARGE SCALE GENOMIC DNA]</scope>
    <source>
        <strain evidence="3 4">SCRP249</strain>
    </source>
</reference>
<sequence>MFEAAKGICRNNSELSDAQVLLLDFAKAYDSLDRDFLMAVLKAKGLPPKICKIIKSIHDKTSVQFMANGFLSEKMQVTSGIRQGCPLAPLLFVIAVDVLYDVITNESGLQGIPLGGELETAPLQVAGYADDTAIYILNKNMQATAIGAVKRFSAVSGLKLNVKKSAAINLGQDQAEVAASNTDEQANPKEVHINGAVEQEDGSSVDETNSTRYLGHIAGSGDTVDEAWEKAMAALRVRLVLAEVKTNTVQQRAAIANAIILPKLMFVARHAWPAQELIKKTDLSIRNYVWKSKFAVAERAPAGWVQAGLAEQPPGCGGLGVPNIRTELMAMSATVVGDWALTQDKQKQRLGEILQTRDTGTAEPVVPQQSTKAEGPLDTLWATGRPWAEQHFNNITHLGGDSKTDIAELRAALRHANGVNTRWTNGGLIITCGGRGRQMLGKRRTRHLKERGVFLHKSVLNVKLKHVWVGDSQGKERKWVDFKHMYPNLADMVVGNIMDIETTVNGGVVFTPITHTLP</sequence>
<evidence type="ECO:0000259" key="2">
    <source>
        <dbReference type="PROSITE" id="PS50878"/>
    </source>
</evidence>
<proteinExistence type="predicted"/>
<accession>A0A6A3H0W4</accession>
<dbReference type="Pfam" id="PF00078">
    <property type="entry name" value="RVT_1"/>
    <property type="match status" value="1"/>
</dbReference>
<evidence type="ECO:0000313" key="3">
    <source>
        <dbReference type="EMBL" id="KAE8962774.1"/>
    </source>
</evidence>
<feature type="domain" description="Reverse transcriptase" evidence="2">
    <location>
        <begin position="1"/>
        <end position="218"/>
    </location>
</feature>
<dbReference type="EMBL" id="QXFV01006020">
    <property type="protein sequence ID" value="KAE8962774.1"/>
    <property type="molecule type" value="Genomic_DNA"/>
</dbReference>
<dbReference type="PANTHER" id="PTHR19446">
    <property type="entry name" value="REVERSE TRANSCRIPTASES"/>
    <property type="match status" value="1"/>
</dbReference>
<evidence type="ECO:0000256" key="1">
    <source>
        <dbReference type="SAM" id="MobiDB-lite"/>
    </source>
</evidence>
<comment type="caution">
    <text evidence="3">The sequence shown here is derived from an EMBL/GenBank/DDBJ whole genome shotgun (WGS) entry which is preliminary data.</text>
</comment>
<dbReference type="PROSITE" id="PS50878">
    <property type="entry name" value="RT_POL"/>
    <property type="match status" value="1"/>
</dbReference>
<feature type="region of interest" description="Disordered" evidence="1">
    <location>
        <begin position="357"/>
        <end position="376"/>
    </location>
</feature>
<protein>
    <recommendedName>
        <fullName evidence="2">Reverse transcriptase domain-containing protein</fullName>
    </recommendedName>
</protein>
<organism evidence="3 4">
    <name type="scientific">Phytophthora rubi</name>
    <dbReference type="NCBI Taxonomy" id="129364"/>
    <lineage>
        <taxon>Eukaryota</taxon>
        <taxon>Sar</taxon>
        <taxon>Stramenopiles</taxon>
        <taxon>Oomycota</taxon>
        <taxon>Peronosporomycetes</taxon>
        <taxon>Peronosporales</taxon>
        <taxon>Peronosporaceae</taxon>
        <taxon>Phytophthora</taxon>
    </lineage>
</organism>
<name>A0A6A3H0W4_9STRA</name>
<dbReference type="AlphaFoldDB" id="A0A6A3H0W4"/>
<dbReference type="InterPro" id="IPR000477">
    <property type="entry name" value="RT_dom"/>
</dbReference>
<dbReference type="Proteomes" id="UP000429607">
    <property type="component" value="Unassembled WGS sequence"/>
</dbReference>